<dbReference type="AlphaFoldDB" id="A0A3B0YMN8"/>
<reference evidence="1" key="1">
    <citation type="submission" date="2018-06" db="EMBL/GenBank/DDBJ databases">
        <authorList>
            <person name="Zhirakovskaya E."/>
        </authorList>
    </citation>
    <scope>NUCLEOTIDE SEQUENCE</scope>
</reference>
<name>A0A3B0YMN8_9ZZZZ</name>
<organism evidence="1">
    <name type="scientific">hydrothermal vent metagenome</name>
    <dbReference type="NCBI Taxonomy" id="652676"/>
    <lineage>
        <taxon>unclassified sequences</taxon>
        <taxon>metagenomes</taxon>
        <taxon>ecological metagenomes</taxon>
    </lineage>
</organism>
<dbReference type="EMBL" id="UOFL01000114">
    <property type="protein sequence ID" value="VAW76847.1"/>
    <property type="molecule type" value="Genomic_DNA"/>
</dbReference>
<gene>
    <name evidence="1" type="ORF">MNBD_GAMMA12-2592</name>
</gene>
<proteinExistence type="predicted"/>
<evidence type="ECO:0000313" key="1">
    <source>
        <dbReference type="EMBL" id="VAW76847.1"/>
    </source>
</evidence>
<accession>A0A3B0YMN8</accession>
<sequence length="69" mass="7852">MRNSDFTRHTICLTTLEKRFVSFIYVLAAHYLSEFSGAYLGRSIQSVLEISTFNLGLIGSSDLIRKYSL</sequence>
<protein>
    <submittedName>
        <fullName evidence="1">Uncharacterized protein</fullName>
    </submittedName>
</protein>